<dbReference type="AlphaFoldDB" id="A0A485PJL3"/>
<protein>
    <submittedName>
        <fullName evidence="2">Uncharacterized protein</fullName>
    </submittedName>
</protein>
<feature type="region of interest" description="Disordered" evidence="1">
    <location>
        <begin position="8"/>
        <end position="35"/>
    </location>
</feature>
<keyword evidence="3" id="KW-1185">Reference proteome</keyword>
<proteinExistence type="predicted"/>
<name>A0A485PJL3_LYNPA</name>
<evidence type="ECO:0000313" key="2">
    <source>
        <dbReference type="EMBL" id="VFV45007.1"/>
    </source>
</evidence>
<feature type="region of interest" description="Disordered" evidence="1">
    <location>
        <begin position="72"/>
        <end position="97"/>
    </location>
</feature>
<dbReference type="EMBL" id="CAAGRJ010036573">
    <property type="protein sequence ID" value="VFV45007.1"/>
    <property type="molecule type" value="Genomic_DNA"/>
</dbReference>
<dbReference type="Proteomes" id="UP000386466">
    <property type="component" value="Unassembled WGS sequence"/>
</dbReference>
<gene>
    <name evidence="2" type="ORF">LYPA_23C019586</name>
</gene>
<sequence>MLTFFFLEPRTQEAQGAGGDPEAARPQRKGASPADDCAVPQAGLLLGGGACAQAAAQRQLLHAELKLVLQQKGERKQEPGAQVTPSSAMEARSRSAE</sequence>
<accession>A0A485PJL3</accession>
<evidence type="ECO:0000256" key="1">
    <source>
        <dbReference type="SAM" id="MobiDB-lite"/>
    </source>
</evidence>
<feature type="non-terminal residue" evidence="2">
    <location>
        <position position="97"/>
    </location>
</feature>
<reference evidence="2 3" key="1">
    <citation type="submission" date="2019-01" db="EMBL/GenBank/DDBJ databases">
        <authorList>
            <person name="Alioto T."/>
            <person name="Alioto T."/>
        </authorList>
    </citation>
    <scope>NUCLEOTIDE SEQUENCE [LARGE SCALE GENOMIC DNA]</scope>
</reference>
<organism evidence="2 3">
    <name type="scientific">Lynx pardinus</name>
    <name type="common">Iberian lynx</name>
    <name type="synonym">Felis pardina</name>
    <dbReference type="NCBI Taxonomy" id="191816"/>
    <lineage>
        <taxon>Eukaryota</taxon>
        <taxon>Metazoa</taxon>
        <taxon>Chordata</taxon>
        <taxon>Craniata</taxon>
        <taxon>Vertebrata</taxon>
        <taxon>Euteleostomi</taxon>
        <taxon>Mammalia</taxon>
        <taxon>Eutheria</taxon>
        <taxon>Laurasiatheria</taxon>
        <taxon>Carnivora</taxon>
        <taxon>Feliformia</taxon>
        <taxon>Felidae</taxon>
        <taxon>Felinae</taxon>
        <taxon>Lynx</taxon>
    </lineage>
</organism>
<evidence type="ECO:0000313" key="3">
    <source>
        <dbReference type="Proteomes" id="UP000386466"/>
    </source>
</evidence>